<name>A0A1Y2IUW2_TRAC3</name>
<dbReference type="EMBL" id="KZ084095">
    <property type="protein sequence ID" value="OSD04888.1"/>
    <property type="molecule type" value="Genomic_DNA"/>
</dbReference>
<dbReference type="Proteomes" id="UP000193067">
    <property type="component" value="Unassembled WGS sequence"/>
</dbReference>
<dbReference type="AlphaFoldDB" id="A0A1Y2IUW2"/>
<protein>
    <submittedName>
        <fullName evidence="1">Uncharacterized protein</fullName>
    </submittedName>
</protein>
<keyword evidence="2" id="KW-1185">Reference proteome</keyword>
<gene>
    <name evidence="1" type="ORF">PYCCODRAFT_1433232</name>
</gene>
<reference evidence="1 2" key="1">
    <citation type="journal article" date="2015" name="Biotechnol. Biofuels">
        <title>Enhanced degradation of softwood versus hardwood by the white-rot fungus Pycnoporus coccineus.</title>
        <authorList>
            <person name="Couturier M."/>
            <person name="Navarro D."/>
            <person name="Chevret D."/>
            <person name="Henrissat B."/>
            <person name="Piumi F."/>
            <person name="Ruiz-Duenas F.J."/>
            <person name="Martinez A.T."/>
            <person name="Grigoriev I.V."/>
            <person name="Riley R."/>
            <person name="Lipzen A."/>
            <person name="Berrin J.G."/>
            <person name="Master E.R."/>
            <person name="Rosso M.N."/>
        </authorList>
    </citation>
    <scope>NUCLEOTIDE SEQUENCE [LARGE SCALE GENOMIC DNA]</scope>
    <source>
        <strain evidence="1 2">BRFM310</strain>
    </source>
</reference>
<accession>A0A1Y2IUW2</accession>
<organism evidence="1 2">
    <name type="scientific">Trametes coccinea (strain BRFM310)</name>
    <name type="common">Pycnoporus coccineus</name>
    <dbReference type="NCBI Taxonomy" id="1353009"/>
    <lineage>
        <taxon>Eukaryota</taxon>
        <taxon>Fungi</taxon>
        <taxon>Dikarya</taxon>
        <taxon>Basidiomycota</taxon>
        <taxon>Agaricomycotina</taxon>
        <taxon>Agaricomycetes</taxon>
        <taxon>Polyporales</taxon>
        <taxon>Polyporaceae</taxon>
        <taxon>Trametes</taxon>
    </lineage>
</organism>
<proteinExistence type="predicted"/>
<evidence type="ECO:0000313" key="1">
    <source>
        <dbReference type="EMBL" id="OSD04888.1"/>
    </source>
</evidence>
<evidence type="ECO:0000313" key="2">
    <source>
        <dbReference type="Proteomes" id="UP000193067"/>
    </source>
</evidence>
<sequence length="222" mass="24463">MYCGRDNSSREIHQRLVANAFVMQHNVHRSKGIIRGRLYVRPSARSCIAAFNVPMRRGITSIASHELIFISQVRRNYKGHSCLFRIDGVTTIVSVYAAAASISAVTCRAKSGRAMTRCDMRSHHVATCTHCLKNPGCAWANESHSGGVLCTRYCETLACIVRRARCVLRSPHTLIRAADSRHIRPALSFAGKRLALQRLARRGLPSSVVTSVDSGRACAVTM</sequence>